<evidence type="ECO:0000256" key="1">
    <source>
        <dbReference type="ARBA" id="ARBA00012502"/>
    </source>
</evidence>
<dbReference type="KEGG" id="sru:SRU_2775"/>
<dbReference type="AlphaFoldDB" id="Q2RYW4"/>
<dbReference type="InterPro" id="IPR036509">
    <property type="entry name" value="Met_Sox_Rdtase_MsrA_sf"/>
</dbReference>
<dbReference type="EC" id="1.8.4.11" evidence="1"/>
<comment type="catalytic activity">
    <reaction evidence="3">
        <text>L-methionyl-[protein] + [thioredoxin]-disulfide + H2O = L-methionyl-(S)-S-oxide-[protein] + [thioredoxin]-dithiol</text>
        <dbReference type="Rhea" id="RHEA:14217"/>
        <dbReference type="Rhea" id="RHEA-COMP:10698"/>
        <dbReference type="Rhea" id="RHEA-COMP:10700"/>
        <dbReference type="Rhea" id="RHEA-COMP:12313"/>
        <dbReference type="Rhea" id="RHEA-COMP:12315"/>
        <dbReference type="ChEBI" id="CHEBI:15377"/>
        <dbReference type="ChEBI" id="CHEBI:16044"/>
        <dbReference type="ChEBI" id="CHEBI:29950"/>
        <dbReference type="ChEBI" id="CHEBI:44120"/>
        <dbReference type="ChEBI" id="CHEBI:50058"/>
        <dbReference type="EC" id="1.8.4.11"/>
    </reaction>
</comment>
<dbReference type="eggNOG" id="COG0225">
    <property type="taxonomic scope" value="Bacteria"/>
</dbReference>
<feature type="compositionally biased region" description="Basic and acidic residues" evidence="5">
    <location>
        <begin position="1"/>
        <end position="10"/>
    </location>
</feature>
<feature type="domain" description="Peptide methionine sulphoxide reductase MsrA" evidence="6">
    <location>
        <begin position="96"/>
        <end position="232"/>
    </location>
</feature>
<dbReference type="GO" id="GO:0034599">
    <property type="term" value="P:cellular response to oxidative stress"/>
    <property type="evidence" value="ECO:0007669"/>
    <property type="project" value="TreeGrafter"/>
</dbReference>
<dbReference type="Pfam" id="PF01625">
    <property type="entry name" value="PMSR"/>
    <property type="match status" value="1"/>
</dbReference>
<dbReference type="GO" id="GO:0008113">
    <property type="term" value="F:peptide-methionine (S)-S-oxide reductase activity"/>
    <property type="evidence" value="ECO:0007669"/>
    <property type="project" value="UniProtKB-EC"/>
</dbReference>
<evidence type="ECO:0000313" key="7">
    <source>
        <dbReference type="EMBL" id="ABC45997.1"/>
    </source>
</evidence>
<dbReference type="EnsemblBacteria" id="ABC45997">
    <property type="protein sequence ID" value="ABC45997"/>
    <property type="gene ID" value="SRU_2775"/>
</dbReference>
<dbReference type="Proteomes" id="UP000008674">
    <property type="component" value="Chromosome"/>
</dbReference>
<evidence type="ECO:0000256" key="4">
    <source>
        <dbReference type="ARBA" id="ARBA00048782"/>
    </source>
</evidence>
<proteinExistence type="predicted"/>
<organism evidence="7 8">
    <name type="scientific">Salinibacter ruber (strain DSM 13855 / M31)</name>
    <dbReference type="NCBI Taxonomy" id="309807"/>
    <lineage>
        <taxon>Bacteria</taxon>
        <taxon>Pseudomonadati</taxon>
        <taxon>Rhodothermota</taxon>
        <taxon>Rhodothermia</taxon>
        <taxon>Rhodothermales</taxon>
        <taxon>Salinibacteraceae</taxon>
        <taxon>Salinibacter</taxon>
    </lineage>
</organism>
<evidence type="ECO:0000259" key="6">
    <source>
        <dbReference type="Pfam" id="PF01625"/>
    </source>
</evidence>
<evidence type="ECO:0000256" key="5">
    <source>
        <dbReference type="SAM" id="MobiDB-lite"/>
    </source>
</evidence>
<dbReference type="EMBL" id="CP000159">
    <property type="protein sequence ID" value="ABC45997.1"/>
    <property type="molecule type" value="Genomic_DNA"/>
</dbReference>
<dbReference type="SUPFAM" id="SSF55068">
    <property type="entry name" value="Peptide methionine sulfoxide reductase"/>
    <property type="match status" value="1"/>
</dbReference>
<accession>Q2RYW4</accession>
<dbReference type="OrthoDB" id="4174719at2"/>
<feature type="region of interest" description="Disordered" evidence="5">
    <location>
        <begin position="1"/>
        <end position="35"/>
    </location>
</feature>
<evidence type="ECO:0000313" key="8">
    <source>
        <dbReference type="Proteomes" id="UP000008674"/>
    </source>
</evidence>
<evidence type="ECO:0000256" key="2">
    <source>
        <dbReference type="ARBA" id="ARBA00023002"/>
    </source>
</evidence>
<dbReference type="PANTHER" id="PTHR42799:SF3">
    <property type="entry name" value="PEPTIDE METHIONINE SULFOXIDE REDUCTASE A5"/>
    <property type="match status" value="1"/>
</dbReference>
<keyword evidence="8" id="KW-1185">Reference proteome</keyword>
<dbReference type="STRING" id="309807.SRU_2775"/>
<dbReference type="GO" id="GO:0005737">
    <property type="term" value="C:cytoplasm"/>
    <property type="evidence" value="ECO:0007669"/>
    <property type="project" value="TreeGrafter"/>
</dbReference>
<dbReference type="Gene3D" id="3.30.1060.10">
    <property type="entry name" value="Peptide methionine sulphoxide reductase MsrA"/>
    <property type="match status" value="1"/>
</dbReference>
<dbReference type="PANTHER" id="PTHR42799">
    <property type="entry name" value="MITOCHONDRIAL PEPTIDE METHIONINE SULFOXIDE REDUCTASE"/>
    <property type="match status" value="1"/>
</dbReference>
<keyword evidence="2" id="KW-0560">Oxidoreductase</keyword>
<dbReference type="InterPro" id="IPR050162">
    <property type="entry name" value="MsrA_MetSO_reductase"/>
</dbReference>
<dbReference type="HOGENOM" id="CLU_031040_6_1_10"/>
<gene>
    <name evidence="7" type="ordered locus">SRU_2775</name>
</gene>
<evidence type="ECO:0000256" key="3">
    <source>
        <dbReference type="ARBA" id="ARBA00047806"/>
    </source>
</evidence>
<sequence length="307" mass="32877">MSETACRKLLDAPTKTAAMNRRRPSAPASPLGGRSAFFVGATPRSSGPEPTRPDCAINVPVRTFDEHPAAPMAPPTDAAMQPPPMDQTAPTDLEAAVVALGCFWNVEAAFGALDGVVRTTVGYAGGQAPDPAYATLGDHAEAVRVEYAPARLRYTALLDRFWSLFDPTLTPAKRRYQPLLVPQNAEQAEQARAAWADAVAQDERAERVEIVGDGNFCAAALRHQKHLLRRHDDVTAALQARLPDARALARSPAATLATGYLGGHRHPSRLADDQDRLGLPADALSTLRAAARRHGSWNAFVQAGRST</sequence>
<dbReference type="InterPro" id="IPR002569">
    <property type="entry name" value="Met_Sox_Rdtase_MsrA_dom"/>
</dbReference>
<reference evidence="7 8" key="1">
    <citation type="journal article" date="2005" name="Proc. Natl. Acad. Sci. U.S.A.">
        <title>The genome of Salinibacter ruber: convergence and gene exchange among hyperhalophilic bacteria and archaea.</title>
        <authorList>
            <person name="Mongodin E.F."/>
            <person name="Nelson K.E."/>
            <person name="Daugherty S."/>
            <person name="Deboy R.T."/>
            <person name="Wister J."/>
            <person name="Khouri H."/>
            <person name="Weidman J."/>
            <person name="Walsh D.A."/>
            <person name="Papke R.T."/>
            <person name="Sanchez Perez G."/>
            <person name="Sharma A.K."/>
            <person name="Nesbo C.L."/>
            <person name="MacLeod D."/>
            <person name="Bapteste E."/>
            <person name="Doolittle W.F."/>
            <person name="Charlebois R.L."/>
            <person name="Legault B."/>
            <person name="Rodriguez-Valera F."/>
        </authorList>
    </citation>
    <scope>NUCLEOTIDE SEQUENCE [LARGE SCALE GENOMIC DNA]</scope>
    <source>
        <strain evidence="8">DSM 13855 / CECT 5946 / M31</strain>
    </source>
</reference>
<name>Q2RYW4_SALRD</name>
<comment type="catalytic activity">
    <reaction evidence="4">
        <text>[thioredoxin]-disulfide + L-methionine + H2O = L-methionine (S)-S-oxide + [thioredoxin]-dithiol</text>
        <dbReference type="Rhea" id="RHEA:19993"/>
        <dbReference type="Rhea" id="RHEA-COMP:10698"/>
        <dbReference type="Rhea" id="RHEA-COMP:10700"/>
        <dbReference type="ChEBI" id="CHEBI:15377"/>
        <dbReference type="ChEBI" id="CHEBI:29950"/>
        <dbReference type="ChEBI" id="CHEBI:50058"/>
        <dbReference type="ChEBI" id="CHEBI:57844"/>
        <dbReference type="ChEBI" id="CHEBI:58772"/>
        <dbReference type="EC" id="1.8.4.11"/>
    </reaction>
</comment>
<protein>
    <recommendedName>
        <fullName evidence="1">peptide-methionine (S)-S-oxide reductase</fullName>
        <ecNumber evidence="1">1.8.4.11</ecNumber>
    </recommendedName>
</protein>